<sequence length="195" mass="22096">MIGIRAAAALLALAVALQWAVPGHLIRRGQQTLEQGTAYRFRTAPVDPVDPFRGRYVALDFEAARVPLPRGQGGYRRGQRVYAPIRVDDDGDAVLGAPLRQPPESGDWLEATVLWVNADELRLRLPFDRYYLDEHHAPEVERRYRDTNRMPADGEDPRRPAWAQVRVRNGYALIEMLYIDGRPVSELMREPAASL</sequence>
<accession>A0A318EE23</accession>
<dbReference type="Proteomes" id="UP000248330">
    <property type="component" value="Unassembled WGS sequence"/>
</dbReference>
<proteinExistence type="predicted"/>
<dbReference type="RefSeq" id="WP_170123902.1">
    <property type="nucleotide sequence ID" value="NZ_CAKZQT010000038.1"/>
</dbReference>
<dbReference type="Pfam" id="PF14345">
    <property type="entry name" value="GDYXXLXY"/>
    <property type="match status" value="1"/>
</dbReference>
<name>A0A318EE23_9GAMM</name>
<protein>
    <submittedName>
        <fullName evidence="1">Putative membrane-anchored protein</fullName>
    </submittedName>
</protein>
<dbReference type="EMBL" id="QICN01000002">
    <property type="protein sequence ID" value="PXV70322.1"/>
    <property type="molecule type" value="Genomic_DNA"/>
</dbReference>
<keyword evidence="2" id="KW-1185">Reference proteome</keyword>
<evidence type="ECO:0000313" key="1">
    <source>
        <dbReference type="EMBL" id="PXV70322.1"/>
    </source>
</evidence>
<gene>
    <name evidence="1" type="ORF">C8D93_102174</name>
</gene>
<evidence type="ECO:0000313" key="2">
    <source>
        <dbReference type="Proteomes" id="UP000248330"/>
    </source>
</evidence>
<dbReference type="AlphaFoldDB" id="A0A318EE23"/>
<reference evidence="1 2" key="1">
    <citation type="submission" date="2018-04" db="EMBL/GenBank/DDBJ databases">
        <title>Genomic Encyclopedia of Type Strains, Phase IV (KMG-IV): sequencing the most valuable type-strain genomes for metagenomic binning, comparative biology and taxonomic classification.</title>
        <authorList>
            <person name="Goeker M."/>
        </authorList>
    </citation>
    <scope>NUCLEOTIDE SEQUENCE [LARGE SCALE GENOMIC DNA]</scope>
    <source>
        <strain evidence="1 2">DSM 104150</strain>
    </source>
</reference>
<comment type="caution">
    <text evidence="1">The sequence shown here is derived from an EMBL/GenBank/DDBJ whole genome shotgun (WGS) entry which is preliminary data.</text>
</comment>
<organism evidence="1 2">
    <name type="scientific">Sinimarinibacterium flocculans</name>
    <dbReference type="NCBI Taxonomy" id="985250"/>
    <lineage>
        <taxon>Bacteria</taxon>
        <taxon>Pseudomonadati</taxon>
        <taxon>Pseudomonadota</taxon>
        <taxon>Gammaproteobacteria</taxon>
        <taxon>Nevskiales</taxon>
        <taxon>Nevskiaceae</taxon>
        <taxon>Sinimarinibacterium</taxon>
    </lineage>
</organism>
<dbReference type="InterPro" id="IPR025833">
    <property type="entry name" value="GDYXXLXY"/>
</dbReference>